<evidence type="ECO:0000313" key="5">
    <source>
        <dbReference type="EMBL" id="HEH35431.1"/>
    </source>
</evidence>
<dbReference type="SMART" id="SM00382">
    <property type="entry name" value="AAA"/>
    <property type="match status" value="1"/>
</dbReference>
<dbReference type="CDD" id="cd03230">
    <property type="entry name" value="ABC_DR_subfamily_A"/>
    <property type="match status" value="1"/>
</dbReference>
<feature type="domain" description="ABC transporter" evidence="4">
    <location>
        <begin position="26"/>
        <end position="243"/>
    </location>
</feature>
<dbReference type="InterPro" id="IPR003593">
    <property type="entry name" value="AAA+_ATPase"/>
</dbReference>
<dbReference type="GO" id="GO:0016887">
    <property type="term" value="F:ATP hydrolysis activity"/>
    <property type="evidence" value="ECO:0007669"/>
    <property type="project" value="InterPro"/>
</dbReference>
<protein>
    <submittedName>
        <fullName evidence="5">ABC transporter ATP-binding protein</fullName>
    </submittedName>
</protein>
<dbReference type="Pfam" id="PF00005">
    <property type="entry name" value="ABC_tran"/>
    <property type="match status" value="1"/>
</dbReference>
<comment type="caution">
    <text evidence="5">The sequence shown here is derived from an EMBL/GenBank/DDBJ whole genome shotgun (WGS) entry which is preliminary data.</text>
</comment>
<dbReference type="EMBL" id="DSLA01000072">
    <property type="protein sequence ID" value="HEH35431.1"/>
    <property type="molecule type" value="Genomic_DNA"/>
</dbReference>
<dbReference type="PANTHER" id="PTHR42939:SF1">
    <property type="entry name" value="ABC TRANSPORTER ATP-BINDING PROTEIN ALBC-RELATED"/>
    <property type="match status" value="1"/>
</dbReference>
<dbReference type="InterPro" id="IPR003439">
    <property type="entry name" value="ABC_transporter-like_ATP-bd"/>
</dbReference>
<keyword evidence="3 5" id="KW-0067">ATP-binding</keyword>
<dbReference type="InterPro" id="IPR051782">
    <property type="entry name" value="ABC_Transporter_VariousFunc"/>
</dbReference>
<reference evidence="5" key="1">
    <citation type="journal article" date="2020" name="mSystems">
        <title>Genome- and Community-Level Interaction Insights into Carbon Utilization and Element Cycling Functions of Hydrothermarchaeota in Hydrothermal Sediment.</title>
        <authorList>
            <person name="Zhou Z."/>
            <person name="Liu Y."/>
            <person name="Xu W."/>
            <person name="Pan J."/>
            <person name="Luo Z.H."/>
            <person name="Li M."/>
        </authorList>
    </citation>
    <scope>NUCLEOTIDE SEQUENCE [LARGE SCALE GENOMIC DNA]</scope>
    <source>
        <strain evidence="5">SpSt-26</strain>
    </source>
</reference>
<evidence type="ECO:0000256" key="1">
    <source>
        <dbReference type="ARBA" id="ARBA00022448"/>
    </source>
</evidence>
<dbReference type="SUPFAM" id="SSF52540">
    <property type="entry name" value="P-loop containing nucleoside triphosphate hydrolases"/>
    <property type="match status" value="1"/>
</dbReference>
<proteinExistence type="predicted"/>
<sequence length="244" mass="27620">MCNCPETGFEEDRTRIQKCKGCSGLIICDCVSKRFGEKFAVRNVSFSFEKSLAVLGYNGAGKSTLAKLMAGILKPSSGKIEVFGKNPSKCVEIRRKIGIVTHNPMLYKDLTVEENLHFFSRLFGLEKWDWVLDELELREKSKKKVSELSRGYLQRVAIARAIMAHPSFLILDEAFSSLDVEGRRILENIIKSFEGPIFLSTHNLEEAKLCKNFLVLDKGEVVYFGESYNDAIKFLRAREEGSES</sequence>
<dbReference type="GO" id="GO:0005524">
    <property type="term" value="F:ATP binding"/>
    <property type="evidence" value="ECO:0007669"/>
    <property type="project" value="UniProtKB-KW"/>
</dbReference>
<evidence type="ECO:0000256" key="3">
    <source>
        <dbReference type="ARBA" id="ARBA00022840"/>
    </source>
</evidence>
<keyword evidence="1" id="KW-0813">Transport</keyword>
<dbReference type="PANTHER" id="PTHR42939">
    <property type="entry name" value="ABC TRANSPORTER ATP-BINDING PROTEIN ALBC-RELATED"/>
    <property type="match status" value="1"/>
</dbReference>
<organism evidence="5">
    <name type="scientific">Archaeoglobus fulgidus</name>
    <dbReference type="NCBI Taxonomy" id="2234"/>
    <lineage>
        <taxon>Archaea</taxon>
        <taxon>Methanobacteriati</taxon>
        <taxon>Methanobacteriota</taxon>
        <taxon>Archaeoglobi</taxon>
        <taxon>Archaeoglobales</taxon>
        <taxon>Archaeoglobaceae</taxon>
        <taxon>Archaeoglobus</taxon>
    </lineage>
</organism>
<dbReference type="InterPro" id="IPR027417">
    <property type="entry name" value="P-loop_NTPase"/>
</dbReference>
<dbReference type="PROSITE" id="PS50893">
    <property type="entry name" value="ABC_TRANSPORTER_2"/>
    <property type="match status" value="1"/>
</dbReference>
<keyword evidence="2" id="KW-0547">Nucleotide-binding</keyword>
<dbReference type="AlphaFoldDB" id="A0A7J2TK53"/>
<dbReference type="Gene3D" id="3.40.50.300">
    <property type="entry name" value="P-loop containing nucleotide triphosphate hydrolases"/>
    <property type="match status" value="1"/>
</dbReference>
<gene>
    <name evidence="5" type="ORF">ENP88_04645</name>
</gene>
<accession>A0A7J2TK53</accession>
<evidence type="ECO:0000259" key="4">
    <source>
        <dbReference type="PROSITE" id="PS50893"/>
    </source>
</evidence>
<evidence type="ECO:0000256" key="2">
    <source>
        <dbReference type="ARBA" id="ARBA00022741"/>
    </source>
</evidence>
<name>A0A7J2TK53_ARCFL</name>